<dbReference type="SUPFAM" id="SSF53383">
    <property type="entry name" value="PLP-dependent transferases"/>
    <property type="match status" value="1"/>
</dbReference>
<dbReference type="AlphaFoldDB" id="A0A6B1D9Z7"/>
<dbReference type="GO" id="GO:0000271">
    <property type="term" value="P:polysaccharide biosynthetic process"/>
    <property type="evidence" value="ECO:0007669"/>
    <property type="project" value="TreeGrafter"/>
</dbReference>
<dbReference type="InterPro" id="IPR015424">
    <property type="entry name" value="PyrdxlP-dep_Trfase"/>
</dbReference>
<evidence type="ECO:0000256" key="1">
    <source>
        <dbReference type="PIRSR" id="PIRSR000390-1"/>
    </source>
</evidence>
<evidence type="ECO:0000256" key="2">
    <source>
        <dbReference type="PIRSR" id="PIRSR000390-2"/>
    </source>
</evidence>
<keyword evidence="4" id="KW-0808">Transferase</keyword>
<sequence>MGEQLAINGGPPVRTVPFGPSHYFGDEDIEALSEVIRSGALGKGPKVRQFEEAFAARHGVAHVVTVTSGTAAMHTCVGAINPDPGDEIIVTPWTSGGSIIGTLLHNCVPVFADIDDTFTLDPADVEAKITPRTRAIIAVHLYGNPCDMAALREIADRNQIFLLEDCCQAHFAEYQGKVVGSMGDINGFSFGGKHLSAGGGGAIMSDNETLWERALIFSDCALPRNGGPFEGRPYANYFLAPNYKMNDLMASVLIAQLKKVDGYIEKKINAAQQIMEQVEDIDEITPQRVREGDRHSHWVLGMTLDTDKMECDAWEFAEALNQEGIPAGGPYIGSGKEGPLYRNEFLSGPNCYGRSRFPFDYNREKPVDYRLIECPNGEKLMRRGFSFAMQPSMDDEDAADIAAAVHKVFGHFRKRNHRGV</sequence>
<gene>
    <name evidence="4" type="ORF">F4X14_17785</name>
</gene>
<dbReference type="CDD" id="cd00616">
    <property type="entry name" value="AHBA_syn"/>
    <property type="match status" value="1"/>
</dbReference>
<reference evidence="4" key="1">
    <citation type="submission" date="2019-09" db="EMBL/GenBank/DDBJ databases">
        <title>Characterisation of the sponge microbiome using genome-centric metagenomics.</title>
        <authorList>
            <person name="Engelberts J.P."/>
            <person name="Robbins S.J."/>
            <person name="De Goeij J.M."/>
            <person name="Aranda M."/>
            <person name="Bell S.C."/>
            <person name="Webster N.S."/>
        </authorList>
    </citation>
    <scope>NUCLEOTIDE SEQUENCE</scope>
    <source>
        <strain evidence="4">SB0661_bin_32</strain>
    </source>
</reference>
<protein>
    <submittedName>
        <fullName evidence="4">DegT/DnrJ/EryC1/StrS family aminotransferase</fullName>
    </submittedName>
</protein>
<name>A0A6B1D9Z7_9CHLR</name>
<dbReference type="PANTHER" id="PTHR30244:SF34">
    <property type="entry name" value="DTDP-4-AMINO-4,6-DIDEOXYGALACTOSE TRANSAMINASE"/>
    <property type="match status" value="1"/>
</dbReference>
<dbReference type="InterPro" id="IPR015421">
    <property type="entry name" value="PyrdxlP-dep_Trfase_major"/>
</dbReference>
<keyword evidence="2 3" id="KW-0663">Pyridoxal phosphate</keyword>
<comment type="similarity">
    <text evidence="3">Belongs to the DegT/DnrJ/EryC1 family.</text>
</comment>
<accession>A0A6B1D9Z7</accession>
<dbReference type="PANTHER" id="PTHR30244">
    <property type="entry name" value="TRANSAMINASE"/>
    <property type="match status" value="1"/>
</dbReference>
<organism evidence="4">
    <name type="scientific">Caldilineaceae bacterium SB0661_bin_32</name>
    <dbReference type="NCBI Taxonomy" id="2605255"/>
    <lineage>
        <taxon>Bacteria</taxon>
        <taxon>Bacillati</taxon>
        <taxon>Chloroflexota</taxon>
        <taxon>Caldilineae</taxon>
        <taxon>Caldilineales</taxon>
        <taxon>Caldilineaceae</taxon>
    </lineage>
</organism>
<dbReference type="Gene3D" id="3.90.1150.10">
    <property type="entry name" value="Aspartate Aminotransferase, domain 1"/>
    <property type="match status" value="1"/>
</dbReference>
<feature type="active site" description="Proton acceptor" evidence="1">
    <location>
        <position position="193"/>
    </location>
</feature>
<dbReference type="PIRSF" id="PIRSF000390">
    <property type="entry name" value="PLP_StrS"/>
    <property type="match status" value="1"/>
</dbReference>
<keyword evidence="4" id="KW-0032">Aminotransferase</keyword>
<dbReference type="Gene3D" id="3.40.640.10">
    <property type="entry name" value="Type I PLP-dependent aspartate aminotransferase-like (Major domain)"/>
    <property type="match status" value="1"/>
</dbReference>
<dbReference type="GO" id="GO:0008483">
    <property type="term" value="F:transaminase activity"/>
    <property type="evidence" value="ECO:0007669"/>
    <property type="project" value="UniProtKB-KW"/>
</dbReference>
<dbReference type="InterPro" id="IPR015422">
    <property type="entry name" value="PyrdxlP-dep_Trfase_small"/>
</dbReference>
<evidence type="ECO:0000256" key="3">
    <source>
        <dbReference type="RuleBase" id="RU004508"/>
    </source>
</evidence>
<proteinExistence type="inferred from homology"/>
<feature type="modified residue" description="N6-(pyridoxal phosphate)lysine" evidence="2">
    <location>
        <position position="193"/>
    </location>
</feature>
<dbReference type="InterPro" id="IPR000653">
    <property type="entry name" value="DegT/StrS_aminotransferase"/>
</dbReference>
<comment type="caution">
    <text evidence="4">The sequence shown here is derived from an EMBL/GenBank/DDBJ whole genome shotgun (WGS) entry which is preliminary data.</text>
</comment>
<dbReference type="Pfam" id="PF01041">
    <property type="entry name" value="DegT_DnrJ_EryC1"/>
    <property type="match status" value="1"/>
</dbReference>
<dbReference type="EMBL" id="VXMH01000097">
    <property type="protein sequence ID" value="MYC96821.1"/>
    <property type="molecule type" value="Genomic_DNA"/>
</dbReference>
<evidence type="ECO:0000313" key="4">
    <source>
        <dbReference type="EMBL" id="MYC96821.1"/>
    </source>
</evidence>
<dbReference type="GO" id="GO:0030170">
    <property type="term" value="F:pyridoxal phosphate binding"/>
    <property type="evidence" value="ECO:0007669"/>
    <property type="project" value="TreeGrafter"/>
</dbReference>